<evidence type="ECO:0000313" key="8">
    <source>
        <dbReference type="EMBL" id="KAJ8959286.1"/>
    </source>
</evidence>
<organism evidence="8 9">
    <name type="scientific">Aromia moschata</name>
    <dbReference type="NCBI Taxonomy" id="1265417"/>
    <lineage>
        <taxon>Eukaryota</taxon>
        <taxon>Metazoa</taxon>
        <taxon>Ecdysozoa</taxon>
        <taxon>Arthropoda</taxon>
        <taxon>Hexapoda</taxon>
        <taxon>Insecta</taxon>
        <taxon>Pterygota</taxon>
        <taxon>Neoptera</taxon>
        <taxon>Endopterygota</taxon>
        <taxon>Coleoptera</taxon>
        <taxon>Polyphaga</taxon>
        <taxon>Cucujiformia</taxon>
        <taxon>Chrysomeloidea</taxon>
        <taxon>Cerambycidae</taxon>
        <taxon>Cerambycinae</taxon>
        <taxon>Callichromatini</taxon>
        <taxon>Aromia</taxon>
    </lineage>
</organism>
<dbReference type="GO" id="GO:0005819">
    <property type="term" value="C:spindle"/>
    <property type="evidence" value="ECO:0007669"/>
    <property type="project" value="InterPro"/>
</dbReference>
<reference evidence="8" key="1">
    <citation type="journal article" date="2023" name="Insect Mol. Biol.">
        <title>Genome sequencing provides insights into the evolution of gene families encoding plant cell wall-degrading enzymes in longhorned beetles.</title>
        <authorList>
            <person name="Shin N.R."/>
            <person name="Okamura Y."/>
            <person name="Kirsch R."/>
            <person name="Pauchet Y."/>
        </authorList>
    </citation>
    <scope>NUCLEOTIDE SEQUENCE</scope>
    <source>
        <strain evidence="8">AMC_N1</strain>
    </source>
</reference>
<feature type="region of interest" description="Disordered" evidence="6">
    <location>
        <begin position="125"/>
        <end position="152"/>
    </location>
</feature>
<dbReference type="AlphaFoldDB" id="A0AAV8Z689"/>
<evidence type="ECO:0000259" key="7">
    <source>
        <dbReference type="Pfam" id="PF06886"/>
    </source>
</evidence>
<proteinExistence type="inferred from homology"/>
<comment type="similarity">
    <text evidence="2">Belongs to the TPX2 family.</text>
</comment>
<evidence type="ECO:0000256" key="3">
    <source>
        <dbReference type="ARBA" id="ARBA00022490"/>
    </source>
</evidence>
<keyword evidence="3" id="KW-0963">Cytoplasm</keyword>
<evidence type="ECO:0000256" key="2">
    <source>
        <dbReference type="ARBA" id="ARBA00005885"/>
    </source>
</evidence>
<feature type="compositionally biased region" description="Basic and acidic residues" evidence="6">
    <location>
        <begin position="189"/>
        <end position="198"/>
    </location>
</feature>
<keyword evidence="5" id="KW-0175">Coiled coil</keyword>
<feature type="coiled-coil region" evidence="5">
    <location>
        <begin position="378"/>
        <end position="417"/>
    </location>
</feature>
<evidence type="ECO:0000256" key="6">
    <source>
        <dbReference type="SAM" id="MobiDB-lite"/>
    </source>
</evidence>
<evidence type="ECO:0000256" key="5">
    <source>
        <dbReference type="SAM" id="Coils"/>
    </source>
</evidence>
<dbReference type="Pfam" id="PF06886">
    <property type="entry name" value="TPX2"/>
    <property type="match status" value="1"/>
</dbReference>
<name>A0AAV8Z689_9CUCU</name>
<sequence>MSVGNLYLCEKESRQNHEDVNGISNEVAELQLSESYKHVSRNKSTGALKKADSTASINKVKAGPSRSSASCLRVASKEHIDRLAQPKKHYGSAQNLDQSNYVSVAEFVRKFQIGTPQRFRNKSKLETGCSKQTSTIPQSPALKTKQRHRPVNAVSREEQEMLEYEGGAKVQNKGASVKQKNITGPNKAPRTDRKETGHSSRAVQNYSSSTKGIKMHTLKKKKLTVPQTPSFMRRYKKEPVKPEQPAKQECEGDKHASKSMRTAVVPFSFERRDMYLQKMKEERIRRVLEEERKAREFHARPAPKAILSSAKGSTLQRSNSTNSSRTNSVTKSDENISCQFKARPATVLYKKPFEPKKERHLIEISEFQLNTELRAKEREEFEQFKKEKEERIAQVKQTEEELRLQMEEEEVARLRKRTEYKAQPVKKYKELKIEPSGKVTVPISPKFHVNKHRRDDNDKGKFKGRVRVRGWGFIKEGDGNIGRVARYMTLKPFVMVSLHLREMEGRSGARSVFTGSEVEATDAAS</sequence>
<feature type="region of interest" description="Disordered" evidence="6">
    <location>
        <begin position="236"/>
        <end position="257"/>
    </location>
</feature>
<dbReference type="PANTHER" id="PTHR14326">
    <property type="entry name" value="TARGETING PROTEIN FOR XKLP2"/>
    <property type="match status" value="1"/>
</dbReference>
<feature type="compositionally biased region" description="Low complexity" evidence="6">
    <location>
        <begin position="317"/>
        <end position="328"/>
    </location>
</feature>
<comment type="subcellular location">
    <subcellularLocation>
        <location evidence="1">Cytoplasm</location>
        <location evidence="1">Cytoskeleton</location>
    </subcellularLocation>
</comment>
<dbReference type="GO" id="GO:0060236">
    <property type="term" value="P:regulation of mitotic spindle organization"/>
    <property type="evidence" value="ECO:0007669"/>
    <property type="project" value="InterPro"/>
</dbReference>
<protein>
    <recommendedName>
        <fullName evidence="7">TPX2 C-terminal domain-containing protein</fullName>
    </recommendedName>
</protein>
<dbReference type="EMBL" id="JAPWTK010000013">
    <property type="protein sequence ID" value="KAJ8959286.1"/>
    <property type="molecule type" value="Genomic_DNA"/>
</dbReference>
<evidence type="ECO:0000313" key="9">
    <source>
        <dbReference type="Proteomes" id="UP001162162"/>
    </source>
</evidence>
<comment type="caution">
    <text evidence="8">The sequence shown here is derived from an EMBL/GenBank/DDBJ whole genome shotgun (WGS) entry which is preliminary data.</text>
</comment>
<feature type="compositionally biased region" description="Basic and acidic residues" evidence="6">
    <location>
        <begin position="237"/>
        <end position="256"/>
    </location>
</feature>
<feature type="compositionally biased region" description="Polar residues" evidence="6">
    <location>
        <begin position="129"/>
        <end position="138"/>
    </location>
</feature>
<feature type="region of interest" description="Disordered" evidence="6">
    <location>
        <begin position="170"/>
        <end position="206"/>
    </location>
</feature>
<accession>A0AAV8Z689</accession>
<dbReference type="InterPro" id="IPR009675">
    <property type="entry name" value="TPX2_fam"/>
</dbReference>
<gene>
    <name evidence="8" type="ORF">NQ318_021971</name>
</gene>
<feature type="domain" description="TPX2 C-terminal" evidence="7">
    <location>
        <begin position="367"/>
        <end position="438"/>
    </location>
</feature>
<keyword evidence="9" id="KW-1185">Reference proteome</keyword>
<dbReference type="GO" id="GO:0005874">
    <property type="term" value="C:microtubule"/>
    <property type="evidence" value="ECO:0007669"/>
    <property type="project" value="InterPro"/>
</dbReference>
<evidence type="ECO:0000256" key="4">
    <source>
        <dbReference type="ARBA" id="ARBA00023212"/>
    </source>
</evidence>
<feature type="region of interest" description="Disordered" evidence="6">
    <location>
        <begin position="303"/>
        <end position="333"/>
    </location>
</feature>
<dbReference type="Proteomes" id="UP001162162">
    <property type="component" value="Unassembled WGS sequence"/>
</dbReference>
<keyword evidence="4" id="KW-0206">Cytoskeleton</keyword>
<dbReference type="PANTHER" id="PTHR14326:SF44">
    <property type="entry name" value="TARGETING PROTEIN FOR XKLP2"/>
    <property type="match status" value="1"/>
</dbReference>
<dbReference type="InterPro" id="IPR027329">
    <property type="entry name" value="TPX2_C"/>
</dbReference>
<evidence type="ECO:0000256" key="1">
    <source>
        <dbReference type="ARBA" id="ARBA00004245"/>
    </source>
</evidence>